<dbReference type="Proteomes" id="UP000679691">
    <property type="component" value="Unassembled WGS sequence"/>
</dbReference>
<gene>
    <name evidence="2" type="ORF">J5U18_00705</name>
</gene>
<reference evidence="2" key="1">
    <citation type="submission" date="2021-03" db="EMBL/GenBank/DDBJ databases">
        <authorList>
            <person name="Lu T."/>
            <person name="Wang Q."/>
            <person name="Han X."/>
        </authorList>
    </citation>
    <scope>NUCLEOTIDE SEQUENCE</scope>
    <source>
        <strain evidence="2">WQ 2009</strain>
    </source>
</reference>
<name>A0A8T4H7M3_9SPHI</name>
<keyword evidence="3" id="KW-1185">Reference proteome</keyword>
<accession>A0A8T4H7M3</accession>
<comment type="caution">
    <text evidence="2">The sequence shown here is derived from an EMBL/GenBank/DDBJ whole genome shotgun (WGS) entry which is preliminary data.</text>
</comment>
<dbReference type="RefSeq" id="WP_353545577.1">
    <property type="nucleotide sequence ID" value="NZ_JAGKSB010000001.1"/>
</dbReference>
<evidence type="ECO:0000313" key="2">
    <source>
        <dbReference type="EMBL" id="MBP3942096.1"/>
    </source>
</evidence>
<evidence type="ECO:0000256" key="1">
    <source>
        <dbReference type="SAM" id="MobiDB-lite"/>
    </source>
</evidence>
<sequence length="361" mass="41618">MRTLEQTSLKELYHQALADPSRVGEHDLLQLILKYPYSQPLRFAYEKRQFLDYQELPNISSTLLYASSPIWLFEYITRPIIDFSGIVHFPEIADAIVEEETTEVTSGDFEVSFIEEAEVLALEPTILTEEPANADDQALKKLIDGAATASSYFSVDTELSIDTLDSFRSTAKAPTNKEEDQARVSIYNDDLMPYSFQWWLNKTRLEYADTYQPYANPVLPKVGTTQKVVEKMAQHLDAQTLDQQIKENIFHLQEPESKLGEEFKQTIPFQVQKKTDEVIEKFIREDPQIKPPQPDKINTENKARKSSEDQFSLVTETLARIYAEQGLFPKAIEVYRKLILKIPEKNSYFAKQISDLEKKLN</sequence>
<dbReference type="EMBL" id="JAGKSB010000001">
    <property type="protein sequence ID" value="MBP3942096.1"/>
    <property type="molecule type" value="Genomic_DNA"/>
</dbReference>
<feature type="region of interest" description="Disordered" evidence="1">
    <location>
        <begin position="289"/>
        <end position="309"/>
    </location>
</feature>
<proteinExistence type="predicted"/>
<protein>
    <recommendedName>
        <fullName evidence="4">Tetratricopeptide repeat protein</fullName>
    </recommendedName>
</protein>
<evidence type="ECO:0008006" key="4">
    <source>
        <dbReference type="Google" id="ProtNLM"/>
    </source>
</evidence>
<dbReference type="AlphaFoldDB" id="A0A8T4H7M3"/>
<evidence type="ECO:0000313" key="3">
    <source>
        <dbReference type="Proteomes" id="UP000679691"/>
    </source>
</evidence>
<organism evidence="2 3">
    <name type="scientific">Rhinopithecimicrobium faecis</name>
    <dbReference type="NCBI Taxonomy" id="2820698"/>
    <lineage>
        <taxon>Bacteria</taxon>
        <taxon>Pseudomonadati</taxon>
        <taxon>Bacteroidota</taxon>
        <taxon>Sphingobacteriia</taxon>
        <taxon>Sphingobacteriales</taxon>
        <taxon>Sphingobacteriaceae</taxon>
        <taxon>Rhinopithecimicrobium</taxon>
    </lineage>
</organism>
<feature type="compositionally biased region" description="Basic and acidic residues" evidence="1">
    <location>
        <begin position="297"/>
        <end position="308"/>
    </location>
</feature>